<dbReference type="EMBL" id="JAULSR010000012">
    <property type="protein sequence ID" value="KAK0609692.1"/>
    <property type="molecule type" value="Genomic_DNA"/>
</dbReference>
<gene>
    <name evidence="2" type="ORF">B0T17DRAFT_566229</name>
</gene>
<keyword evidence="3" id="KW-1185">Reference proteome</keyword>
<evidence type="ECO:0000313" key="3">
    <source>
        <dbReference type="Proteomes" id="UP001174934"/>
    </source>
</evidence>
<feature type="compositionally biased region" description="Basic residues" evidence="1">
    <location>
        <begin position="34"/>
        <end position="44"/>
    </location>
</feature>
<protein>
    <submittedName>
        <fullName evidence="2">Uncharacterized protein</fullName>
    </submittedName>
</protein>
<name>A0AA39TQT7_9PEZI</name>
<proteinExistence type="predicted"/>
<reference evidence="2" key="1">
    <citation type="submission" date="2023-06" db="EMBL/GenBank/DDBJ databases">
        <title>Genome-scale phylogeny and comparative genomics of the fungal order Sordariales.</title>
        <authorList>
            <consortium name="Lawrence Berkeley National Laboratory"/>
            <person name="Hensen N."/>
            <person name="Bonometti L."/>
            <person name="Westerberg I."/>
            <person name="Brannstrom I.O."/>
            <person name="Guillou S."/>
            <person name="Cros-Aarteil S."/>
            <person name="Calhoun S."/>
            <person name="Haridas S."/>
            <person name="Kuo A."/>
            <person name="Mondo S."/>
            <person name="Pangilinan J."/>
            <person name="Riley R."/>
            <person name="LaButti K."/>
            <person name="Andreopoulos B."/>
            <person name="Lipzen A."/>
            <person name="Chen C."/>
            <person name="Yanf M."/>
            <person name="Daum C."/>
            <person name="Ng V."/>
            <person name="Clum A."/>
            <person name="Steindorff A."/>
            <person name="Ohm R."/>
            <person name="Martin F."/>
            <person name="Silar P."/>
            <person name="Natvig D."/>
            <person name="Lalanne C."/>
            <person name="Gautier V."/>
            <person name="Ament-velasquez S.L."/>
            <person name="Kruys A."/>
            <person name="Hutchinson M.I."/>
            <person name="Powell A.J."/>
            <person name="Barry K."/>
            <person name="Miller A.N."/>
            <person name="Grigoriev I.V."/>
            <person name="Debuchy R."/>
            <person name="Gladieux P."/>
            <person name="Thoren M.H."/>
            <person name="Johannesson H."/>
        </authorList>
    </citation>
    <scope>NUCLEOTIDE SEQUENCE</scope>
    <source>
        <strain evidence="2">SMH3391-2</strain>
    </source>
</reference>
<dbReference type="PANTHER" id="PTHR37540">
    <property type="entry name" value="TRANSCRIPTION FACTOR (ACR-2), PUTATIVE-RELATED-RELATED"/>
    <property type="match status" value="1"/>
</dbReference>
<dbReference type="Proteomes" id="UP001174934">
    <property type="component" value="Unassembled WGS sequence"/>
</dbReference>
<evidence type="ECO:0000313" key="2">
    <source>
        <dbReference type="EMBL" id="KAK0609692.1"/>
    </source>
</evidence>
<dbReference type="PANTHER" id="PTHR37540:SF5">
    <property type="entry name" value="TRANSCRIPTION FACTOR DOMAIN-CONTAINING PROTEIN"/>
    <property type="match status" value="1"/>
</dbReference>
<feature type="region of interest" description="Disordered" evidence="1">
    <location>
        <begin position="34"/>
        <end position="85"/>
    </location>
</feature>
<accession>A0AA39TQT7</accession>
<sequence>MVFGPVMEPKQGVLPFIVSTSVGKTDQDTRKLIRSHVMRGKNLGKSRPAKERSRAPRYGRDHGPKGEDNSRDKGQPPAALTTTFHSRIPPKVGSDYSLQRFVETIEPSVVAEVMQCKYIHHLELVPACMRSVLQAMVLNNYSTAPTVSAIAKRTLFAVDTLILFDKGDHQFVEPMAYDNLYLHVVVCTTRDYLDMLFRRKDNDSDSSSCYNKAASPQTWPHFAKAISLLRERLALGDDAAKISDATVQSVLGLAVHAHIVGKTEAARFHIEGLRKMVTLRGGIMVFKGRLKLLIEMLRCDVGIALHSGTKPLFFRDPSFEPLLPLPYQSPPPNSSPLLPTIHPSLRPLFTTLSRFSSHVNATSASLKNTTNDNSRLLPKSLLFSTLGSVTYRLLFSAFPSGTLNEAIRLGLLAFCSSVFLQWRGLKRPRHYVRFPDAFRECLVGGTSGVDLLGAEPGVWVWLLMMGAVGVFEDVEWIVPWLRHNMDAVALGRGWERERRWTWEEMKEVLDGFVWIGVAHDEQGRRVFERAMRS</sequence>
<feature type="compositionally biased region" description="Basic and acidic residues" evidence="1">
    <location>
        <begin position="48"/>
        <end position="74"/>
    </location>
</feature>
<dbReference type="AlphaFoldDB" id="A0AA39TQT7"/>
<organism evidence="2 3">
    <name type="scientific">Bombardia bombarda</name>
    <dbReference type="NCBI Taxonomy" id="252184"/>
    <lineage>
        <taxon>Eukaryota</taxon>
        <taxon>Fungi</taxon>
        <taxon>Dikarya</taxon>
        <taxon>Ascomycota</taxon>
        <taxon>Pezizomycotina</taxon>
        <taxon>Sordariomycetes</taxon>
        <taxon>Sordariomycetidae</taxon>
        <taxon>Sordariales</taxon>
        <taxon>Lasiosphaeriaceae</taxon>
        <taxon>Bombardia</taxon>
    </lineage>
</organism>
<evidence type="ECO:0000256" key="1">
    <source>
        <dbReference type="SAM" id="MobiDB-lite"/>
    </source>
</evidence>
<comment type="caution">
    <text evidence="2">The sequence shown here is derived from an EMBL/GenBank/DDBJ whole genome shotgun (WGS) entry which is preliminary data.</text>
</comment>